<sequence length="188" mass="22030">MIRGEDKVLSRLRAGDETCLRELYQQHRDDFVHWACRQYQLEQEEAKDIFQVTMVAFYENAASGKLTHLSCELKTYLFAVAKNHIHNFLRNKASATNFVDVSDIKIEDNTLEEEEAQAHQKTLVHQAIAQLPPDNRRVLELYYFHDYDMASIAREMGYKNENVAKVKKLQCLRKLSVILREKVEQLNI</sequence>
<dbReference type="InterPro" id="IPR007627">
    <property type="entry name" value="RNA_pol_sigma70_r2"/>
</dbReference>
<dbReference type="AlphaFoldDB" id="A0A6P1P0D5"/>
<evidence type="ECO:0000256" key="3">
    <source>
        <dbReference type="ARBA" id="ARBA00023082"/>
    </source>
</evidence>
<evidence type="ECO:0000256" key="1">
    <source>
        <dbReference type="ARBA" id="ARBA00010641"/>
    </source>
</evidence>
<proteinExistence type="inferred from homology"/>
<dbReference type="Pfam" id="PF08281">
    <property type="entry name" value="Sigma70_r4_2"/>
    <property type="match status" value="1"/>
</dbReference>
<evidence type="ECO:0000313" key="8">
    <source>
        <dbReference type="Proteomes" id="UP000464214"/>
    </source>
</evidence>
<keyword evidence="3" id="KW-0731">Sigma factor</keyword>
<dbReference type="InterPro" id="IPR013249">
    <property type="entry name" value="RNA_pol_sigma70_r4_t2"/>
</dbReference>
<evidence type="ECO:0000256" key="2">
    <source>
        <dbReference type="ARBA" id="ARBA00023015"/>
    </source>
</evidence>
<dbReference type="PANTHER" id="PTHR43133">
    <property type="entry name" value="RNA POLYMERASE ECF-TYPE SIGMA FACTO"/>
    <property type="match status" value="1"/>
</dbReference>
<dbReference type="NCBIfam" id="TIGR02937">
    <property type="entry name" value="sigma70-ECF"/>
    <property type="match status" value="1"/>
</dbReference>
<dbReference type="SUPFAM" id="SSF88946">
    <property type="entry name" value="Sigma2 domain of RNA polymerase sigma factors"/>
    <property type="match status" value="1"/>
</dbReference>
<evidence type="ECO:0000313" key="7">
    <source>
        <dbReference type="EMBL" id="QHL87761.1"/>
    </source>
</evidence>
<gene>
    <name evidence="7" type="ORF">GU926_10100</name>
</gene>
<keyword evidence="2" id="KW-0805">Transcription regulation</keyword>
<dbReference type="GO" id="GO:0003677">
    <property type="term" value="F:DNA binding"/>
    <property type="evidence" value="ECO:0007669"/>
    <property type="project" value="InterPro"/>
</dbReference>
<dbReference type="RefSeq" id="WP_160691470.1">
    <property type="nucleotide sequence ID" value="NZ_CP047897.1"/>
</dbReference>
<feature type="domain" description="RNA polymerase sigma factor 70 region 4 type 2" evidence="6">
    <location>
        <begin position="123"/>
        <end position="163"/>
    </location>
</feature>
<organism evidence="7 8">
    <name type="scientific">Nibribacter ruber</name>
    <dbReference type="NCBI Taxonomy" id="2698458"/>
    <lineage>
        <taxon>Bacteria</taxon>
        <taxon>Pseudomonadati</taxon>
        <taxon>Bacteroidota</taxon>
        <taxon>Cytophagia</taxon>
        <taxon>Cytophagales</taxon>
        <taxon>Hymenobacteraceae</taxon>
        <taxon>Nibribacter</taxon>
    </lineage>
</organism>
<evidence type="ECO:0000259" key="5">
    <source>
        <dbReference type="Pfam" id="PF04542"/>
    </source>
</evidence>
<dbReference type="Proteomes" id="UP000464214">
    <property type="component" value="Chromosome"/>
</dbReference>
<evidence type="ECO:0000256" key="4">
    <source>
        <dbReference type="ARBA" id="ARBA00023163"/>
    </source>
</evidence>
<dbReference type="InterPro" id="IPR013324">
    <property type="entry name" value="RNA_pol_sigma_r3/r4-like"/>
</dbReference>
<accession>A0A6P1P0D5</accession>
<evidence type="ECO:0000259" key="6">
    <source>
        <dbReference type="Pfam" id="PF08281"/>
    </source>
</evidence>
<dbReference type="InterPro" id="IPR014284">
    <property type="entry name" value="RNA_pol_sigma-70_dom"/>
</dbReference>
<dbReference type="PANTHER" id="PTHR43133:SF46">
    <property type="entry name" value="RNA POLYMERASE SIGMA-70 FACTOR ECF SUBFAMILY"/>
    <property type="match status" value="1"/>
</dbReference>
<dbReference type="InterPro" id="IPR036388">
    <property type="entry name" value="WH-like_DNA-bd_sf"/>
</dbReference>
<dbReference type="GO" id="GO:0006352">
    <property type="term" value="P:DNA-templated transcription initiation"/>
    <property type="evidence" value="ECO:0007669"/>
    <property type="project" value="InterPro"/>
</dbReference>
<dbReference type="GO" id="GO:0016987">
    <property type="term" value="F:sigma factor activity"/>
    <property type="evidence" value="ECO:0007669"/>
    <property type="project" value="UniProtKB-KW"/>
</dbReference>
<dbReference type="Gene3D" id="1.10.10.10">
    <property type="entry name" value="Winged helix-like DNA-binding domain superfamily/Winged helix DNA-binding domain"/>
    <property type="match status" value="1"/>
</dbReference>
<keyword evidence="8" id="KW-1185">Reference proteome</keyword>
<dbReference type="Gene3D" id="1.10.1740.10">
    <property type="match status" value="1"/>
</dbReference>
<feature type="domain" description="RNA polymerase sigma-70 region 2" evidence="5">
    <location>
        <begin position="23"/>
        <end position="93"/>
    </location>
</feature>
<dbReference type="SUPFAM" id="SSF88659">
    <property type="entry name" value="Sigma3 and sigma4 domains of RNA polymerase sigma factors"/>
    <property type="match status" value="1"/>
</dbReference>
<comment type="similarity">
    <text evidence="1">Belongs to the sigma-70 factor family. ECF subfamily.</text>
</comment>
<dbReference type="Pfam" id="PF04542">
    <property type="entry name" value="Sigma70_r2"/>
    <property type="match status" value="1"/>
</dbReference>
<dbReference type="InterPro" id="IPR013325">
    <property type="entry name" value="RNA_pol_sigma_r2"/>
</dbReference>
<dbReference type="InterPro" id="IPR039425">
    <property type="entry name" value="RNA_pol_sigma-70-like"/>
</dbReference>
<reference evidence="7 8" key="1">
    <citation type="submission" date="2020-01" db="EMBL/GenBank/DDBJ databases">
        <authorList>
            <person name="Kim M."/>
        </authorList>
    </citation>
    <scope>NUCLEOTIDE SEQUENCE [LARGE SCALE GENOMIC DNA]</scope>
    <source>
        <strain evidence="7 8">BT10</strain>
    </source>
</reference>
<protein>
    <submittedName>
        <fullName evidence="7">Sigma-70 family RNA polymerase sigma factor</fullName>
    </submittedName>
</protein>
<keyword evidence="4" id="KW-0804">Transcription</keyword>
<dbReference type="EMBL" id="CP047897">
    <property type="protein sequence ID" value="QHL87761.1"/>
    <property type="molecule type" value="Genomic_DNA"/>
</dbReference>
<dbReference type="KEGG" id="nib:GU926_10100"/>
<name>A0A6P1P0D5_9BACT</name>